<reference evidence="5" key="1">
    <citation type="submission" date="2020-05" db="EMBL/GenBank/DDBJ databases">
        <title>Mycena genomes resolve the evolution of fungal bioluminescence.</title>
        <authorList>
            <person name="Tsai I.J."/>
        </authorList>
    </citation>
    <scope>NUCLEOTIDE SEQUENCE</scope>
    <source>
        <strain evidence="5">110903Hualien_Pintung</strain>
    </source>
</reference>
<dbReference type="EMBL" id="JACAZE010000002">
    <property type="protein sequence ID" value="KAF7321219.1"/>
    <property type="molecule type" value="Genomic_DNA"/>
</dbReference>
<evidence type="ECO:0000259" key="4">
    <source>
        <dbReference type="Pfam" id="PF01753"/>
    </source>
</evidence>
<dbReference type="SUPFAM" id="SSF144232">
    <property type="entry name" value="HIT/MYND zinc finger-like"/>
    <property type="match status" value="1"/>
</dbReference>
<dbReference type="Gene3D" id="6.10.140.2220">
    <property type="match status" value="1"/>
</dbReference>
<feature type="domain" description="MYND-type" evidence="4">
    <location>
        <begin position="456"/>
        <end position="495"/>
    </location>
</feature>
<dbReference type="AlphaFoldDB" id="A0A8H6WQV7"/>
<accession>A0A8H6WQV7</accession>
<dbReference type="Proteomes" id="UP000613580">
    <property type="component" value="Unassembled WGS sequence"/>
</dbReference>
<dbReference type="OrthoDB" id="341421at2759"/>
<dbReference type="GO" id="GO:0008270">
    <property type="term" value="F:zinc ion binding"/>
    <property type="evidence" value="ECO:0007669"/>
    <property type="project" value="UniProtKB-KW"/>
</dbReference>
<dbReference type="InterPro" id="IPR002893">
    <property type="entry name" value="Znf_MYND"/>
</dbReference>
<keyword evidence="2" id="KW-0863">Zinc-finger</keyword>
<protein>
    <recommendedName>
        <fullName evidence="4">MYND-type domain-containing protein</fullName>
    </recommendedName>
</protein>
<evidence type="ECO:0000256" key="2">
    <source>
        <dbReference type="ARBA" id="ARBA00022771"/>
    </source>
</evidence>
<evidence type="ECO:0000256" key="1">
    <source>
        <dbReference type="ARBA" id="ARBA00022723"/>
    </source>
</evidence>
<organism evidence="5 6">
    <name type="scientific">Mycena chlorophos</name>
    <name type="common">Agaric fungus</name>
    <name type="synonym">Agaricus chlorophos</name>
    <dbReference type="NCBI Taxonomy" id="658473"/>
    <lineage>
        <taxon>Eukaryota</taxon>
        <taxon>Fungi</taxon>
        <taxon>Dikarya</taxon>
        <taxon>Basidiomycota</taxon>
        <taxon>Agaricomycotina</taxon>
        <taxon>Agaricomycetes</taxon>
        <taxon>Agaricomycetidae</taxon>
        <taxon>Agaricales</taxon>
        <taxon>Marasmiineae</taxon>
        <taxon>Mycenaceae</taxon>
        <taxon>Mycena</taxon>
    </lineage>
</organism>
<evidence type="ECO:0000313" key="5">
    <source>
        <dbReference type="EMBL" id="KAF7321219.1"/>
    </source>
</evidence>
<gene>
    <name evidence="5" type="ORF">HMN09_00210900</name>
</gene>
<keyword evidence="6" id="KW-1185">Reference proteome</keyword>
<keyword evidence="3" id="KW-0862">Zinc</keyword>
<proteinExistence type="predicted"/>
<evidence type="ECO:0000313" key="6">
    <source>
        <dbReference type="Proteomes" id="UP000613580"/>
    </source>
</evidence>
<evidence type="ECO:0000256" key="3">
    <source>
        <dbReference type="ARBA" id="ARBA00022833"/>
    </source>
</evidence>
<name>A0A8H6WQV7_MYCCL</name>
<sequence length="678" mass="77347">MGIYRHLLLLSHLRIWLKYTRRPVETAVTAVILRVLRLQPDPVTAPAHLGANRLRYGNGYPLRDSTTPTSTELELHLAQNTFGHLLDRPLTVLHRMKFQLVAHIGKAAFQRFWIELWRWLSFLDEHRELLRGYHNVDGVLEEYHGSIFLIHTINPLVSDYREIYDDVIAPETGFFTLLAPAWRRTTVEAGKIPAGQIPRYHDFYRMVDLLIEFAPKLHLRRDELIAGLGEEATIRDLATLFVSYASLLLWHSSRSDTSDITPDSRLLEFGVVFGWLIGSEHPLVVEQRFFPHLIRAGFFQVLFRVLSTIQAAESPWSRREHAGVTTWYTTLYWTIVMSNKVTAMTELIRNGVLEIILRAALRSDEPNANLLSFTDGPHAWFASLKNYLAYGRVVAVLGPAISCADDVIIHSERQLDPAFGSQWYMFRALASMKVQTFDSITANPSSEVSRCGSKICRKLRLRSELRPCSGCRWPTVYCDELCQRADWRDGHKFICGFGHGQHQLSKLDRRFLRSLVQELLHRQRIRVALGILQHMFKKGIVATGLRTDAIALLNKPDLPVSTALFLQLNDEETAPPRPSEPISLFGEFSCSATDPTIGLKLDRDHLFVTLAAGGFDEHHTIMVSMRCYFAQGCSLWGSLTDLAWEIASWDDEHPFESRSEEIRMDVEKIVEACGDAYV</sequence>
<dbReference type="Pfam" id="PF01753">
    <property type="entry name" value="zf-MYND"/>
    <property type="match status" value="1"/>
</dbReference>
<comment type="caution">
    <text evidence="5">The sequence shown here is derived from an EMBL/GenBank/DDBJ whole genome shotgun (WGS) entry which is preliminary data.</text>
</comment>
<keyword evidence="1" id="KW-0479">Metal-binding</keyword>